<dbReference type="GO" id="GO:0030246">
    <property type="term" value="F:carbohydrate binding"/>
    <property type="evidence" value="ECO:0007669"/>
    <property type="project" value="InterPro"/>
</dbReference>
<comment type="similarity">
    <text evidence="1">Belongs to the aldose epimerase family.</text>
</comment>
<accession>A0A345JRV7</accession>
<protein>
    <submittedName>
        <fullName evidence="4">Galactose mutarotase</fullName>
    </submittedName>
</protein>
<dbReference type="InterPro" id="IPR014718">
    <property type="entry name" value="GH-type_carb-bd"/>
</dbReference>
<dbReference type="SUPFAM" id="SSF74650">
    <property type="entry name" value="Galactose mutarotase-like"/>
    <property type="match status" value="1"/>
</dbReference>
<dbReference type="Proteomes" id="UP000253862">
    <property type="component" value="Chromosome"/>
</dbReference>
<evidence type="ECO:0000313" key="5">
    <source>
        <dbReference type="Proteomes" id="UP000253862"/>
    </source>
</evidence>
<dbReference type="InterPro" id="IPR047215">
    <property type="entry name" value="Galactose_mutarotase-like"/>
</dbReference>
<dbReference type="GO" id="GO:0033499">
    <property type="term" value="P:galactose catabolic process via UDP-galactose, Leloir pathway"/>
    <property type="evidence" value="ECO:0007669"/>
    <property type="project" value="TreeGrafter"/>
</dbReference>
<organism evidence="4 5">
    <name type="scientific">Francisella opportunistica</name>
    <dbReference type="NCBI Taxonomy" id="2016517"/>
    <lineage>
        <taxon>Bacteria</taxon>
        <taxon>Pseudomonadati</taxon>
        <taxon>Pseudomonadota</taxon>
        <taxon>Gammaproteobacteria</taxon>
        <taxon>Thiotrichales</taxon>
        <taxon>Francisellaceae</taxon>
        <taxon>Francisella</taxon>
    </lineage>
</organism>
<dbReference type="PANTHER" id="PTHR10091:SF0">
    <property type="entry name" value="GALACTOSE MUTAROTASE"/>
    <property type="match status" value="1"/>
</dbReference>
<gene>
    <name evidence="4" type="ORF">CGC43_05405</name>
</gene>
<dbReference type="Pfam" id="PF01263">
    <property type="entry name" value="Aldose_epim"/>
    <property type="match status" value="1"/>
</dbReference>
<dbReference type="Gene3D" id="2.70.98.10">
    <property type="match status" value="1"/>
</dbReference>
<dbReference type="OrthoDB" id="9779408at2"/>
<dbReference type="RefSeq" id="WP_071629322.1">
    <property type="nucleotide sequence ID" value="NZ_CP022375.1"/>
</dbReference>
<keyword evidence="2" id="KW-0413">Isomerase</keyword>
<dbReference type="PANTHER" id="PTHR10091">
    <property type="entry name" value="ALDOSE-1-EPIMERASE"/>
    <property type="match status" value="1"/>
</dbReference>
<dbReference type="InterPro" id="IPR011013">
    <property type="entry name" value="Gal_mutarotase_sf_dom"/>
</dbReference>
<dbReference type="GO" id="GO:0006006">
    <property type="term" value="P:glucose metabolic process"/>
    <property type="evidence" value="ECO:0007669"/>
    <property type="project" value="TreeGrafter"/>
</dbReference>
<dbReference type="EMBL" id="CP022375">
    <property type="protein sequence ID" value="AXH30053.1"/>
    <property type="molecule type" value="Genomic_DNA"/>
</dbReference>
<proteinExistence type="inferred from homology"/>
<name>A0A345JRV7_9GAMM</name>
<dbReference type="AlphaFoldDB" id="A0A345JRV7"/>
<dbReference type="GO" id="GO:0004034">
    <property type="term" value="F:aldose 1-epimerase activity"/>
    <property type="evidence" value="ECO:0007669"/>
    <property type="project" value="TreeGrafter"/>
</dbReference>
<reference evidence="4 5" key="1">
    <citation type="submission" date="2017-07" db="EMBL/GenBank/DDBJ databases">
        <title>Complete genome sequences and comparative analysis of the novel pathogen Francisella opportunistica.</title>
        <authorList>
            <person name="Dietrich E.A."/>
            <person name="Kingry L.C."/>
            <person name="Petersen J.M."/>
        </authorList>
    </citation>
    <scope>NUCLEOTIDE SEQUENCE [LARGE SCALE GENOMIC DNA]</scope>
    <source>
        <strain evidence="4 5">14-2155</strain>
    </source>
</reference>
<evidence type="ECO:0000256" key="1">
    <source>
        <dbReference type="ARBA" id="ARBA00006206"/>
    </source>
</evidence>
<evidence type="ECO:0000256" key="3">
    <source>
        <dbReference type="ARBA" id="ARBA00023277"/>
    </source>
</evidence>
<sequence>MSVREVCIAGKCNNLITLKNDNIELTLLDLGAAVYSLKTQDKHGKFENIVLQYQDITEYYHNPSYFGATVGRVAGRIKDAKIVLDGKTYYLEKNYQDKHTLHGGFNCITHQKFAFELIDTSKVKFTATQRSITDKFPADVTISVTYELLENAIVIYFNAVATADTILNMTNHCYYNLSGDYKTTIVNHQLEVPATQFVNVDVNLIPTDIQNLPQEMDFRQKSCIGDKLKHHDSKYFRKGGIDHCYIVDGMVKLEDSNSGRKLKLSSSYPAMQIYTCNVSRGHTLSNGKILKQYGAICFEPQYIGAFDGNYDNHPAKLRKGQEYQHFIKLEF</sequence>
<dbReference type="KEGG" id="foo:CGC45_05405"/>
<keyword evidence="5" id="KW-1185">Reference proteome</keyword>
<dbReference type="InterPro" id="IPR008183">
    <property type="entry name" value="Aldose_1/G6P_1-epimerase"/>
</dbReference>
<dbReference type="CDD" id="cd09019">
    <property type="entry name" value="galactose_mutarotase_like"/>
    <property type="match status" value="1"/>
</dbReference>
<dbReference type="GO" id="GO:0005737">
    <property type="term" value="C:cytoplasm"/>
    <property type="evidence" value="ECO:0007669"/>
    <property type="project" value="TreeGrafter"/>
</dbReference>
<keyword evidence="3" id="KW-0119">Carbohydrate metabolism</keyword>
<evidence type="ECO:0000256" key="2">
    <source>
        <dbReference type="ARBA" id="ARBA00023235"/>
    </source>
</evidence>
<evidence type="ECO:0000313" key="4">
    <source>
        <dbReference type="EMBL" id="AXH30053.1"/>
    </source>
</evidence>